<feature type="domain" description="Methyltransferase" evidence="2">
    <location>
        <begin position="57"/>
        <end position="154"/>
    </location>
</feature>
<sequence>MAMGGTTETGDSLARTARNYDRLPYESRAFAASQPSRIGGIARAFGLEAAPLATARVLELGCASGGNIIPHALRYPDARFVGIDLSSAQVEAGRTRIARLGLDNIDIRCESLTAIGGELGVFDYIICHGVYSWVPAAVRDAIFRVIEERLSPIGIACVSYNVLPGWRMIQPVHDAFRLDAQGDPDLPDRVARARELLDFLAAATPDRGPYGDVLRGRAAAMAGLPDDYVAHEFLEEMSHPTTVRAFAAEAARDGLCYLADCDLGLSTLDNYGPDIAQQVRARVKDDPVEVEQYLDLLTGRTFRQSILVSAGRLAGASRSVVRECIAPLHFLTDAGLQLLWNGSEPVLVDAGGRLLPLGSTAVADGIARLIGQYPSSSSLAACAPAGQAPLVEALHRMVLAGMASLSSEPLHAGRADDRDRPIAIAIARADSVEGAGSTTNFRHEPVTLQAMSRLLLSALDGSRNRAALAELLTQEVVAGRVAFTRDGVAVTDIAAIREMAAERVSALLVGFANAGLLEA</sequence>
<proteinExistence type="predicted"/>
<keyword evidence="4" id="KW-0808">Transferase</keyword>
<dbReference type="EMBL" id="CZQE01000353">
    <property type="protein sequence ID" value="CUS46273.1"/>
    <property type="molecule type" value="Genomic_DNA"/>
</dbReference>
<dbReference type="AlphaFoldDB" id="A0A160TN57"/>
<accession>A0A160TN57</accession>
<feature type="domain" description="PKMT C-terminal winged helix" evidence="3">
    <location>
        <begin position="419"/>
        <end position="516"/>
    </location>
</feature>
<dbReference type="GO" id="GO:0032259">
    <property type="term" value="P:methylation"/>
    <property type="evidence" value="ECO:0007669"/>
    <property type="project" value="UniProtKB-KW"/>
</dbReference>
<dbReference type="GO" id="GO:0008168">
    <property type="term" value="F:methyltransferase activity"/>
    <property type="evidence" value="ECO:0007669"/>
    <property type="project" value="UniProtKB-KW"/>
</dbReference>
<dbReference type="Pfam" id="PF21782">
    <property type="entry name" value="WHD_PKMT"/>
    <property type="match status" value="1"/>
</dbReference>
<dbReference type="InterPro" id="IPR048976">
    <property type="entry name" value="WHD_PKMT"/>
</dbReference>
<keyword evidence="4" id="KW-0489">Methyltransferase</keyword>
<gene>
    <name evidence="4" type="ORF">MGWOODY_Smn272</name>
</gene>
<dbReference type="CDD" id="cd02440">
    <property type="entry name" value="AdoMet_MTases"/>
    <property type="match status" value="1"/>
</dbReference>
<dbReference type="PANTHER" id="PTHR43667">
    <property type="entry name" value="CYCLOPROPANE-FATTY-ACYL-PHOSPHOLIPID SYNTHASE"/>
    <property type="match status" value="1"/>
</dbReference>
<dbReference type="Pfam" id="PF13649">
    <property type="entry name" value="Methyltransf_25"/>
    <property type="match status" value="1"/>
</dbReference>
<dbReference type="EC" id="2.1.1.-" evidence="4"/>
<organism evidence="4">
    <name type="scientific">hydrothermal vent metagenome</name>
    <dbReference type="NCBI Taxonomy" id="652676"/>
    <lineage>
        <taxon>unclassified sequences</taxon>
        <taxon>metagenomes</taxon>
        <taxon>ecological metagenomes</taxon>
    </lineage>
</organism>
<dbReference type="SUPFAM" id="SSF53335">
    <property type="entry name" value="S-adenosyl-L-methionine-dependent methyltransferases"/>
    <property type="match status" value="1"/>
</dbReference>
<evidence type="ECO:0000313" key="4">
    <source>
        <dbReference type="EMBL" id="CUS46273.1"/>
    </source>
</evidence>
<dbReference type="InterPro" id="IPR018773">
    <property type="entry name" value="MeTrfase_reg_dom_prd"/>
</dbReference>
<dbReference type="Gene3D" id="3.40.50.150">
    <property type="entry name" value="Vaccinia Virus protein VP39"/>
    <property type="match status" value="1"/>
</dbReference>
<dbReference type="Pfam" id="PF10119">
    <property type="entry name" value="MethyTransf_Reg"/>
    <property type="match status" value="1"/>
</dbReference>
<feature type="domain" description="Methyltransferase regulatory" evidence="1">
    <location>
        <begin position="226"/>
        <end position="308"/>
    </location>
</feature>
<name>A0A160TN57_9ZZZZ</name>
<dbReference type="InterPro" id="IPR041698">
    <property type="entry name" value="Methyltransf_25"/>
</dbReference>
<dbReference type="InterPro" id="IPR050723">
    <property type="entry name" value="CFA/CMAS"/>
</dbReference>
<reference evidence="4" key="1">
    <citation type="submission" date="2015-10" db="EMBL/GenBank/DDBJ databases">
        <authorList>
            <person name="Gilbert D.G."/>
        </authorList>
    </citation>
    <scope>NUCLEOTIDE SEQUENCE</scope>
</reference>
<dbReference type="InterPro" id="IPR029063">
    <property type="entry name" value="SAM-dependent_MTases_sf"/>
</dbReference>
<dbReference type="PANTHER" id="PTHR43667:SF2">
    <property type="entry name" value="FATTY ACID C-METHYL TRANSFERASE"/>
    <property type="match status" value="1"/>
</dbReference>
<protein>
    <submittedName>
        <fullName evidence="4">Methyltransferase</fullName>
        <ecNumber evidence="4">2.1.1.-</ecNumber>
    </submittedName>
</protein>
<evidence type="ECO:0000259" key="2">
    <source>
        <dbReference type="Pfam" id="PF13649"/>
    </source>
</evidence>
<evidence type="ECO:0000259" key="1">
    <source>
        <dbReference type="Pfam" id="PF10119"/>
    </source>
</evidence>
<evidence type="ECO:0000259" key="3">
    <source>
        <dbReference type="Pfam" id="PF21782"/>
    </source>
</evidence>